<keyword evidence="2" id="KW-0812">Transmembrane</keyword>
<reference evidence="4" key="1">
    <citation type="submission" date="2019-01" db="EMBL/GenBank/DDBJ databases">
        <title>Cytophagaceae bacterium strain CAR-16.</title>
        <authorList>
            <person name="Chen W.-M."/>
        </authorList>
    </citation>
    <scope>NUCLEOTIDE SEQUENCE [LARGE SCALE GENOMIC DNA]</scope>
    <source>
        <strain evidence="4">LLJ-11</strain>
    </source>
</reference>
<evidence type="ECO:0000313" key="3">
    <source>
        <dbReference type="EMBL" id="RXR15959.1"/>
    </source>
</evidence>
<comment type="caution">
    <text evidence="3">The sequence shown here is derived from an EMBL/GenBank/DDBJ whole genome shotgun (WGS) entry which is preliminary data.</text>
</comment>
<sequence>MKKIIMEKIREDCYFDSAHPCCNSLINSKLFYLFIVLVLLTNSTFYGQLVGSSTVKANFGVEGDAYANTLQFPNVEVPPVALPNPAGTDDWFTNSGPGSGVINQTNTANWNSLILSNDRNYPFEVRQSNTTPSLPFPYPIVLGNGVPYLWIDSVYGRDTQTGQGRQDSSRFDQTSDKNADNPSTWNLGIGDVPQKDDIIDVYAHLRGTGPKPPTPEDDRPFTNLWAFIGGSLRETNGSKHIDFEFFRTIVGYTLGGPNFTNTGPDGGRTAWTFATDNLSTPVNENGKIVIPGTLIVSVDYENGGDRPDVRIRVWMNQNDIANFNSRPSRPFNIIANTFEQGELSGNFGYVRIESITTGTHVWGRVNLEGSTLAPPWGTLEGPNGAKIANYLEKQLVEVAIDLTAFGLDRRDETLVDPCSNLLGSLLVKTRSSAGGNSDSFTSELKDFAGPYVFGRSTNPTVSLAKGAPLSCTNTCTTLTATVNDTAGISVVFTDSNGNLLPADGPEPDFTRVVCTPGTYTVRVDAYAFPGCFRTDSVIVNPYTPNDLTVSCPQAVSINACATPEAIQTAFNNWKAGFTVNNNGGGGLVSNIAQVAALQLPPLCGGNVAFQLNAHDNCNTEESCNSTFTITPVPSVNITEPEDDSINACAGEEAILADYNAWKAQFSVSGGCTPQGVLTGERALNYCGDNITLTYTVNDKCFTQQVRTANYIITPAPAVIVSNVQDASISACASEADINAAYAAWLGSFGVSGGCNPQGGFTGPTTMPNICGG</sequence>
<keyword evidence="2" id="KW-1133">Transmembrane helix</keyword>
<feature type="non-terminal residue" evidence="3">
    <location>
        <position position="772"/>
    </location>
</feature>
<evidence type="ECO:0000256" key="2">
    <source>
        <dbReference type="SAM" id="Phobius"/>
    </source>
</evidence>
<evidence type="ECO:0000313" key="4">
    <source>
        <dbReference type="Proteomes" id="UP000290283"/>
    </source>
</evidence>
<keyword evidence="4" id="KW-1185">Reference proteome</keyword>
<organism evidence="3 4">
    <name type="scientific">Flavobacterium amnicola</name>
    <dbReference type="NCBI Taxonomy" id="2506422"/>
    <lineage>
        <taxon>Bacteria</taxon>
        <taxon>Pseudomonadati</taxon>
        <taxon>Bacteroidota</taxon>
        <taxon>Flavobacteriia</taxon>
        <taxon>Flavobacteriales</taxon>
        <taxon>Flavobacteriaceae</taxon>
        <taxon>Flavobacterium</taxon>
    </lineage>
</organism>
<dbReference type="Proteomes" id="UP000290283">
    <property type="component" value="Unassembled WGS sequence"/>
</dbReference>
<accession>A0A4Q1JZN1</accession>
<feature type="compositionally biased region" description="Basic and acidic residues" evidence="1">
    <location>
        <begin position="167"/>
        <end position="179"/>
    </location>
</feature>
<evidence type="ECO:0008006" key="5">
    <source>
        <dbReference type="Google" id="ProtNLM"/>
    </source>
</evidence>
<feature type="region of interest" description="Disordered" evidence="1">
    <location>
        <begin position="159"/>
        <end position="192"/>
    </location>
</feature>
<dbReference type="RefSeq" id="WP_164974514.1">
    <property type="nucleotide sequence ID" value="NZ_SBKO01000009.1"/>
</dbReference>
<proteinExistence type="predicted"/>
<name>A0A4Q1JZN1_9FLAO</name>
<evidence type="ECO:0000256" key="1">
    <source>
        <dbReference type="SAM" id="MobiDB-lite"/>
    </source>
</evidence>
<feature type="transmembrane region" description="Helical" evidence="2">
    <location>
        <begin position="30"/>
        <end position="49"/>
    </location>
</feature>
<protein>
    <recommendedName>
        <fullName evidence="5">SprB repeat-containing protein</fullName>
    </recommendedName>
</protein>
<keyword evidence="2" id="KW-0472">Membrane</keyword>
<dbReference type="EMBL" id="SBKO01000009">
    <property type="protein sequence ID" value="RXR15959.1"/>
    <property type="molecule type" value="Genomic_DNA"/>
</dbReference>
<dbReference type="AlphaFoldDB" id="A0A4Q1JZN1"/>
<gene>
    <name evidence="3" type="ORF">EQG63_12115</name>
</gene>